<keyword evidence="2" id="KW-0472">Membrane</keyword>
<evidence type="ECO:0000259" key="3">
    <source>
        <dbReference type="Pfam" id="PF08666"/>
    </source>
</evidence>
<evidence type="ECO:0000256" key="2">
    <source>
        <dbReference type="SAM" id="Phobius"/>
    </source>
</evidence>
<dbReference type="RefSeq" id="WP_192910884.1">
    <property type="nucleotide sequence ID" value="NZ_CP062789.1"/>
</dbReference>
<organism evidence="4 5">
    <name type="scientific">Janibacter indicus</name>
    <dbReference type="NCBI Taxonomy" id="857417"/>
    <lineage>
        <taxon>Bacteria</taxon>
        <taxon>Bacillati</taxon>
        <taxon>Actinomycetota</taxon>
        <taxon>Actinomycetes</taxon>
        <taxon>Micrococcales</taxon>
        <taxon>Intrasporangiaceae</taxon>
        <taxon>Janibacter</taxon>
    </lineage>
</organism>
<dbReference type="EMBL" id="CP062789">
    <property type="protein sequence ID" value="QOK22371.1"/>
    <property type="molecule type" value="Genomic_DNA"/>
</dbReference>
<keyword evidence="2" id="KW-0812">Transmembrane</keyword>
<dbReference type="AlphaFoldDB" id="A0A7L9IYB7"/>
<dbReference type="InterPro" id="IPR013974">
    <property type="entry name" value="SAF"/>
</dbReference>
<feature type="domain" description="SAF" evidence="3">
    <location>
        <begin position="69"/>
        <end position="129"/>
    </location>
</feature>
<evidence type="ECO:0000256" key="1">
    <source>
        <dbReference type="SAM" id="MobiDB-lite"/>
    </source>
</evidence>
<evidence type="ECO:0000313" key="4">
    <source>
        <dbReference type="EMBL" id="QOK22371.1"/>
    </source>
</evidence>
<dbReference type="Proteomes" id="UP000593998">
    <property type="component" value="Chromosome"/>
</dbReference>
<protein>
    <recommendedName>
        <fullName evidence="3">SAF domain-containing protein</fullName>
    </recommendedName>
</protein>
<proteinExistence type="predicted"/>
<keyword evidence="2" id="KW-1133">Transmembrane helix</keyword>
<evidence type="ECO:0000313" key="5">
    <source>
        <dbReference type="Proteomes" id="UP000593998"/>
    </source>
</evidence>
<gene>
    <name evidence="4" type="ORF">IGS73_14980</name>
</gene>
<feature type="compositionally biased region" description="Polar residues" evidence="1">
    <location>
        <begin position="1"/>
        <end position="14"/>
    </location>
</feature>
<name>A0A7L9IYB7_9MICO</name>
<accession>A0A7L9IYB7</accession>
<reference evidence="4 5" key="1">
    <citation type="submission" date="2020-10" db="EMBL/GenBank/DDBJ databases">
        <title>Janibacter indicus TT2 genome sequence.</title>
        <authorList>
            <person name="Lee K."/>
            <person name="Ganzorig M."/>
        </authorList>
    </citation>
    <scope>NUCLEOTIDE SEQUENCE [LARGE SCALE GENOMIC DNA]</scope>
    <source>
        <strain evidence="4 5">TT2</strain>
    </source>
</reference>
<sequence>MTTDQAQRVSTHQDPPQAATTPAGGGVTTEQTGARQRRRPMVLIVCVALVVLGALLSVVAFNASTSTVEVLVVRDTVERGELIEESNLRAAEVSVDASVATIPAAEAGRVVVGRRAALDIPKGGFVTQESIATGTVPRAGESVVGVTLPASQLPGEPLEVGDQVRVVDAPGVNGGAAASARSGEGGAAADPREVSVEVAGVRAAGENTTVSVIVDEAQAGPLAARAATGRVVIVLDSRER</sequence>
<dbReference type="Pfam" id="PF08666">
    <property type="entry name" value="SAF"/>
    <property type="match status" value="1"/>
</dbReference>
<feature type="transmembrane region" description="Helical" evidence="2">
    <location>
        <begin position="41"/>
        <end position="61"/>
    </location>
</feature>
<feature type="region of interest" description="Disordered" evidence="1">
    <location>
        <begin position="1"/>
        <end position="34"/>
    </location>
</feature>